<comment type="caution">
    <text evidence="3">The sequence shown here is derived from an EMBL/GenBank/DDBJ whole genome shotgun (WGS) entry which is preliminary data.</text>
</comment>
<protein>
    <submittedName>
        <fullName evidence="3">Rhodanese-like domain-containing protein</fullName>
    </submittedName>
</protein>
<keyword evidence="4" id="KW-1185">Reference proteome</keyword>
<dbReference type="CDD" id="cd00158">
    <property type="entry name" value="RHOD"/>
    <property type="match status" value="1"/>
</dbReference>
<evidence type="ECO:0000259" key="2">
    <source>
        <dbReference type="PROSITE" id="PS50206"/>
    </source>
</evidence>
<feature type="domain" description="Rhodanese" evidence="2">
    <location>
        <begin position="47"/>
        <end position="136"/>
    </location>
</feature>
<keyword evidence="1" id="KW-0812">Transmembrane</keyword>
<keyword evidence="1" id="KW-0472">Membrane</keyword>
<organism evidence="3 4">
    <name type="scientific">Gilvimarinus gilvus</name>
    <dbReference type="NCBI Taxonomy" id="3058038"/>
    <lineage>
        <taxon>Bacteria</taxon>
        <taxon>Pseudomonadati</taxon>
        <taxon>Pseudomonadota</taxon>
        <taxon>Gammaproteobacteria</taxon>
        <taxon>Cellvibrionales</taxon>
        <taxon>Cellvibrionaceae</taxon>
        <taxon>Gilvimarinus</taxon>
    </lineage>
</organism>
<feature type="transmembrane region" description="Helical" evidence="1">
    <location>
        <begin position="12"/>
        <end position="27"/>
    </location>
</feature>
<dbReference type="InterPro" id="IPR050229">
    <property type="entry name" value="GlpE_sulfurtransferase"/>
</dbReference>
<reference evidence="3 4" key="1">
    <citation type="submission" date="2023-11" db="EMBL/GenBank/DDBJ databases">
        <title>Gilvimarinus fulvus sp. nov., isolated from the surface of Kelp.</title>
        <authorList>
            <person name="Sun Y.Y."/>
            <person name="Gong Y."/>
            <person name="Du Z.J."/>
        </authorList>
    </citation>
    <scope>NUCLEOTIDE SEQUENCE [LARGE SCALE GENOMIC DNA]</scope>
    <source>
        <strain evidence="3 4">SDUM040013</strain>
    </source>
</reference>
<gene>
    <name evidence="3" type="ORF">SCD92_04355</name>
</gene>
<dbReference type="Gene3D" id="3.40.250.10">
    <property type="entry name" value="Rhodanese-like domain"/>
    <property type="match status" value="1"/>
</dbReference>
<keyword evidence="1" id="KW-1133">Transmembrane helix</keyword>
<dbReference type="SUPFAM" id="SSF52821">
    <property type="entry name" value="Rhodanese/Cell cycle control phosphatase"/>
    <property type="match status" value="1"/>
</dbReference>
<accession>A0ABU4RUM7</accession>
<dbReference type="Proteomes" id="UP001273505">
    <property type="component" value="Unassembled WGS sequence"/>
</dbReference>
<evidence type="ECO:0000313" key="3">
    <source>
        <dbReference type="EMBL" id="MDX6848578.1"/>
    </source>
</evidence>
<proteinExistence type="predicted"/>
<name>A0ABU4RUM7_9GAMM</name>
<dbReference type="EMBL" id="JAXAFO010000005">
    <property type="protein sequence ID" value="MDX6848578.1"/>
    <property type="molecule type" value="Genomic_DNA"/>
</dbReference>
<dbReference type="RefSeq" id="WP_302724703.1">
    <property type="nucleotide sequence ID" value="NZ_JAULRU010000823.1"/>
</dbReference>
<sequence>MNDIFTFVGEQWLLVGVLIALVYLYAWRERLKNGQPVTTSEATVLINAGTAQFVDVRDASEFKAGHITGALNIPFSKLAEQADSLEEHREKTLILVDKMGQHAGSAGRQLGAKGYKVCRLSGGISEWQNQNLPLIKK</sequence>
<dbReference type="PANTHER" id="PTHR43031">
    <property type="entry name" value="FAD-DEPENDENT OXIDOREDUCTASE"/>
    <property type="match status" value="1"/>
</dbReference>
<dbReference type="Pfam" id="PF00581">
    <property type="entry name" value="Rhodanese"/>
    <property type="match status" value="1"/>
</dbReference>
<dbReference type="InterPro" id="IPR036873">
    <property type="entry name" value="Rhodanese-like_dom_sf"/>
</dbReference>
<dbReference type="SMART" id="SM00450">
    <property type="entry name" value="RHOD"/>
    <property type="match status" value="1"/>
</dbReference>
<evidence type="ECO:0000256" key="1">
    <source>
        <dbReference type="SAM" id="Phobius"/>
    </source>
</evidence>
<evidence type="ECO:0000313" key="4">
    <source>
        <dbReference type="Proteomes" id="UP001273505"/>
    </source>
</evidence>
<dbReference type="InterPro" id="IPR001763">
    <property type="entry name" value="Rhodanese-like_dom"/>
</dbReference>
<dbReference type="PANTHER" id="PTHR43031:SF18">
    <property type="entry name" value="RHODANESE-RELATED SULFURTRANSFERASES"/>
    <property type="match status" value="1"/>
</dbReference>
<dbReference type="PROSITE" id="PS50206">
    <property type="entry name" value="RHODANESE_3"/>
    <property type="match status" value="1"/>
</dbReference>